<accession>A0A016UVE5</accession>
<evidence type="ECO:0000313" key="2">
    <source>
        <dbReference type="Proteomes" id="UP000024635"/>
    </source>
</evidence>
<comment type="caution">
    <text evidence="1">The sequence shown here is derived from an EMBL/GenBank/DDBJ whole genome shotgun (WGS) entry which is preliminary data.</text>
</comment>
<keyword evidence="2" id="KW-1185">Reference proteome</keyword>
<dbReference type="EMBL" id="JARK01001361">
    <property type="protein sequence ID" value="EYC19145.1"/>
    <property type="molecule type" value="Genomic_DNA"/>
</dbReference>
<dbReference type="AlphaFoldDB" id="A0A016UVE5"/>
<sequence length="82" mass="9926">MWSGWNRLIIQRLLGSNIDPERHLPRKLVFCNVLCQEPHMSLFYAEVTRRKVCMKNFSQLMVLLSFLSEFFPNLDFYFERSH</sequence>
<reference evidence="2" key="1">
    <citation type="journal article" date="2015" name="Nat. Genet.">
        <title>The genome and transcriptome of the zoonotic hookworm Ancylostoma ceylanicum identify infection-specific gene families.</title>
        <authorList>
            <person name="Schwarz E.M."/>
            <person name="Hu Y."/>
            <person name="Antoshechkin I."/>
            <person name="Miller M.M."/>
            <person name="Sternberg P.W."/>
            <person name="Aroian R.V."/>
        </authorList>
    </citation>
    <scope>NUCLEOTIDE SEQUENCE</scope>
    <source>
        <strain evidence="2">HY135</strain>
    </source>
</reference>
<proteinExistence type="predicted"/>
<protein>
    <submittedName>
        <fullName evidence="1">Uncharacterized protein</fullName>
    </submittedName>
</protein>
<gene>
    <name evidence="1" type="primary">Acey_s0025.g1198</name>
    <name evidence="1" type="ORF">Y032_0025g1198</name>
</gene>
<dbReference type="Proteomes" id="UP000024635">
    <property type="component" value="Unassembled WGS sequence"/>
</dbReference>
<evidence type="ECO:0000313" key="1">
    <source>
        <dbReference type="EMBL" id="EYC19145.1"/>
    </source>
</evidence>
<organism evidence="1 2">
    <name type="scientific">Ancylostoma ceylanicum</name>
    <dbReference type="NCBI Taxonomy" id="53326"/>
    <lineage>
        <taxon>Eukaryota</taxon>
        <taxon>Metazoa</taxon>
        <taxon>Ecdysozoa</taxon>
        <taxon>Nematoda</taxon>
        <taxon>Chromadorea</taxon>
        <taxon>Rhabditida</taxon>
        <taxon>Rhabditina</taxon>
        <taxon>Rhabditomorpha</taxon>
        <taxon>Strongyloidea</taxon>
        <taxon>Ancylostomatidae</taxon>
        <taxon>Ancylostomatinae</taxon>
        <taxon>Ancylostoma</taxon>
    </lineage>
</organism>
<name>A0A016UVE5_9BILA</name>